<reference evidence="1 2" key="1">
    <citation type="submission" date="2015-07" db="EMBL/GenBank/DDBJ databases">
        <title>Genome analysis of myxobacterium Chondromyces crocatus Cm c5 reveals a high potential for natural compound synthesis and the genetic basis for the loss of fruiting body formation.</title>
        <authorList>
            <person name="Zaburannyi N."/>
            <person name="Bunk B."/>
            <person name="Maier J."/>
            <person name="Overmann J."/>
            <person name="Mueller R."/>
        </authorList>
    </citation>
    <scope>NUCLEOTIDE SEQUENCE [LARGE SCALE GENOMIC DNA]</scope>
    <source>
        <strain evidence="1 2">Cm c5</strain>
    </source>
</reference>
<dbReference type="InterPro" id="IPR018721">
    <property type="entry name" value="DUF2252"/>
</dbReference>
<dbReference type="PANTHER" id="PTHR39441:SF1">
    <property type="entry name" value="DUF2252 DOMAIN-CONTAINING PROTEIN"/>
    <property type="match status" value="1"/>
</dbReference>
<dbReference type="AlphaFoldDB" id="A0A0K1E7J1"/>
<name>A0A0K1E7J1_CHOCO</name>
<dbReference type="EMBL" id="CP012159">
    <property type="protein sequence ID" value="AKT36851.1"/>
    <property type="molecule type" value="Genomic_DNA"/>
</dbReference>
<keyword evidence="2" id="KW-1185">Reference proteome</keyword>
<accession>A0A0K1E7J1</accession>
<evidence type="ECO:0000313" key="1">
    <source>
        <dbReference type="EMBL" id="AKT36851.1"/>
    </source>
</evidence>
<evidence type="ECO:0000313" key="2">
    <source>
        <dbReference type="Proteomes" id="UP000067626"/>
    </source>
</evidence>
<dbReference type="Pfam" id="PF10009">
    <property type="entry name" value="DUF2252"/>
    <property type="match status" value="1"/>
</dbReference>
<dbReference type="RefSeq" id="WP_050429302.1">
    <property type="nucleotide sequence ID" value="NZ_CP012159.1"/>
</dbReference>
<dbReference type="Proteomes" id="UP000067626">
    <property type="component" value="Chromosome"/>
</dbReference>
<evidence type="ECO:0008006" key="3">
    <source>
        <dbReference type="Google" id="ProtNLM"/>
    </source>
</evidence>
<dbReference type="PANTHER" id="PTHR39441">
    <property type="entry name" value="DUF2252 DOMAIN-CONTAINING PROTEIN"/>
    <property type="match status" value="1"/>
</dbReference>
<gene>
    <name evidence="1" type="ORF">CMC5_009720</name>
</gene>
<dbReference type="STRING" id="52.CMC5_009720"/>
<dbReference type="PATRIC" id="fig|52.7.peg.1041"/>
<proteinExistence type="predicted"/>
<dbReference type="PROSITE" id="PS51257">
    <property type="entry name" value="PROKAR_LIPOPROTEIN"/>
    <property type="match status" value="1"/>
</dbReference>
<dbReference type="KEGG" id="ccro:CMC5_009720"/>
<organism evidence="1 2">
    <name type="scientific">Chondromyces crocatus</name>
    <dbReference type="NCBI Taxonomy" id="52"/>
    <lineage>
        <taxon>Bacteria</taxon>
        <taxon>Pseudomonadati</taxon>
        <taxon>Myxococcota</taxon>
        <taxon>Polyangia</taxon>
        <taxon>Polyangiales</taxon>
        <taxon>Polyangiaceae</taxon>
        <taxon>Chondromyces</taxon>
    </lineage>
</organism>
<dbReference type="OrthoDB" id="1491115at2"/>
<sequence length="476" mass="51491">MKEARAARGGLGLVTSIAVLSCLAGCAVDAGGEFADDPMPVRPLAVASRTGDVAAEIDAANEALHPDVRAEKYAAMSASPFAFFRGSNHLYWRDLGASPARFPYGGQPSTRAVLAGDMHVDNMGAFDDAEGKVVYALNDLDQAVLADYQLDVWRLAISIVLVARANGGFTSADEATVVDAFSEAYLDAMKAYAASDAERTRTFTEATTYGRLNDFLDDVRDRKSRKKMLDEWTVKQSGVRVLATASHPDLGPVTPEVEAELRAQIPAYRARQLGGSSPPASHFQVKSVARRLHAGLGSLGVARYYVLVEGASASQDDDRILDVKEQPLAAAYEYVGGEQVAATEALCAGNQALRVVLAHGALGYRVDPFLGWLRLSDGEHYSVRERSPWKATFPTEELTSLTRLTKLSEQWGEVLAAHHARSDRDWDAGIQPHDLDATIKARSAGDHAGFRALVRSIAIPYADQVALDHQSFLERF</sequence>
<protein>
    <recommendedName>
        <fullName evidence="3">DUF2252 domain-containing protein</fullName>
    </recommendedName>
</protein>